<evidence type="ECO:0000256" key="1">
    <source>
        <dbReference type="SAM" id="Phobius"/>
    </source>
</evidence>
<gene>
    <name evidence="3" type="ORF">SAMN04244572_01958</name>
    <name evidence="4" type="ORF">SAMN04244579_02517</name>
</gene>
<sequence>MKKLGTLALTLILLTAGSAHAVEGVERTTEQAAGKPGGGMSGLMISVIGSSIGMLVGAGIGALLGDEKVLRAPSNELAAGEAVESRGNRAYREATALAGVGGSYR</sequence>
<protein>
    <recommendedName>
        <fullName evidence="7">Glycine zipper</fullName>
    </recommendedName>
</protein>
<dbReference type="Proteomes" id="UP000199005">
    <property type="component" value="Unassembled WGS sequence"/>
</dbReference>
<dbReference type="EMBL" id="FNYQ01000028">
    <property type="protein sequence ID" value="SEI87857.1"/>
    <property type="molecule type" value="Genomic_DNA"/>
</dbReference>
<keyword evidence="1" id="KW-1133">Transmembrane helix</keyword>
<name>A0A1H6UDX4_9GAMM</name>
<dbReference type="EMBL" id="FNYO01000027">
    <property type="protein sequence ID" value="SEI93751.1"/>
    <property type="molecule type" value="Genomic_DNA"/>
</dbReference>
<dbReference type="AlphaFoldDB" id="A0A1H6UDX4"/>
<evidence type="ECO:0008006" key="7">
    <source>
        <dbReference type="Google" id="ProtNLM"/>
    </source>
</evidence>
<keyword evidence="1" id="KW-0812">Transmembrane</keyword>
<feature type="chain" id="PRO_5011394550" description="Glycine zipper" evidence="2">
    <location>
        <begin position="22"/>
        <end position="105"/>
    </location>
</feature>
<feature type="transmembrane region" description="Helical" evidence="1">
    <location>
        <begin position="45"/>
        <end position="64"/>
    </location>
</feature>
<dbReference type="RefSeq" id="WP_090731359.1">
    <property type="nucleotide sequence ID" value="NZ_FNYO01000027.1"/>
</dbReference>
<organism evidence="3 6">
    <name type="scientific">Azotobacter beijerinckii</name>
    <dbReference type="NCBI Taxonomy" id="170623"/>
    <lineage>
        <taxon>Bacteria</taxon>
        <taxon>Pseudomonadati</taxon>
        <taxon>Pseudomonadota</taxon>
        <taxon>Gammaproteobacteria</taxon>
        <taxon>Pseudomonadales</taxon>
        <taxon>Pseudomonadaceae</taxon>
        <taxon>Azotobacter</taxon>
    </lineage>
</organism>
<evidence type="ECO:0000313" key="6">
    <source>
        <dbReference type="Proteomes" id="UP000199250"/>
    </source>
</evidence>
<evidence type="ECO:0000256" key="2">
    <source>
        <dbReference type="SAM" id="SignalP"/>
    </source>
</evidence>
<proteinExistence type="predicted"/>
<accession>A0A1H6UDX4</accession>
<dbReference type="Proteomes" id="UP000199250">
    <property type="component" value="Unassembled WGS sequence"/>
</dbReference>
<keyword evidence="2" id="KW-0732">Signal</keyword>
<evidence type="ECO:0000313" key="4">
    <source>
        <dbReference type="EMBL" id="SEI93751.1"/>
    </source>
</evidence>
<evidence type="ECO:0000313" key="5">
    <source>
        <dbReference type="Proteomes" id="UP000199005"/>
    </source>
</evidence>
<feature type="signal peptide" evidence="2">
    <location>
        <begin position="1"/>
        <end position="21"/>
    </location>
</feature>
<evidence type="ECO:0000313" key="3">
    <source>
        <dbReference type="EMBL" id="SEI87857.1"/>
    </source>
</evidence>
<reference evidence="5 6" key="1">
    <citation type="submission" date="2016-10" db="EMBL/GenBank/DDBJ databases">
        <authorList>
            <person name="de Groot N.N."/>
        </authorList>
    </citation>
    <scope>NUCLEOTIDE SEQUENCE [LARGE SCALE GENOMIC DNA]</scope>
    <source>
        <strain evidence="4 5">DSM 1041</strain>
        <strain evidence="3 6">DSM 373</strain>
    </source>
</reference>
<keyword evidence="1" id="KW-0472">Membrane</keyword>